<dbReference type="Gene3D" id="1.10.12.10">
    <property type="entry name" value="Lyase 2-enoyl-coa Hydratase, Chain A, domain 2"/>
    <property type="match status" value="1"/>
</dbReference>
<dbReference type="RefSeq" id="WP_106925622.1">
    <property type="nucleotide sequence ID" value="NZ_PYFT01000001.1"/>
</dbReference>
<dbReference type="SUPFAM" id="SSF52096">
    <property type="entry name" value="ClpP/crotonase"/>
    <property type="match status" value="1"/>
</dbReference>
<sequence length="257" mass="28841">MQFIDYYTENRIGYITLNRPEKRNALNYEVISELKEAFDLAESDDDCKVIILKANGEVFCAGADLSYMQSLQENTFEDNLNDSTHLAHLFYQIYTLRKMVIAQVQGPAIAGGCGLATVCDIIFASPAATFGYTEVKIGFIPAIVSVFLLRKIGETHTKQLLLSGDLLTAVEARNIGLLTYVVPAEELEEQVFAYARKICQQNSMQSIELTKDLIAHIQDMDLQRGLGYAAERNAYARETLDCRRGIASFLNKQKISW</sequence>
<dbReference type="InterPro" id="IPR018376">
    <property type="entry name" value="Enoyl-CoA_hyd/isom_CS"/>
</dbReference>
<reference evidence="3 4" key="1">
    <citation type="submission" date="2018-03" db="EMBL/GenBank/DDBJ databases">
        <title>Adhaeribacter sp. HMF7605 Genome sequencing and assembly.</title>
        <authorList>
            <person name="Kang H."/>
            <person name="Kang J."/>
            <person name="Cha I."/>
            <person name="Kim H."/>
            <person name="Joh K."/>
        </authorList>
    </citation>
    <scope>NUCLEOTIDE SEQUENCE [LARGE SCALE GENOMIC DNA]</scope>
    <source>
        <strain evidence="3 4">HMF7605</strain>
    </source>
</reference>
<dbReference type="PROSITE" id="PS00166">
    <property type="entry name" value="ENOYL_COA_HYDRATASE"/>
    <property type="match status" value="1"/>
</dbReference>
<evidence type="ECO:0000313" key="4">
    <source>
        <dbReference type="Proteomes" id="UP000240357"/>
    </source>
</evidence>
<dbReference type="GO" id="GO:0008300">
    <property type="term" value="P:isoprenoid catabolic process"/>
    <property type="evidence" value="ECO:0007669"/>
    <property type="project" value="TreeGrafter"/>
</dbReference>
<comment type="similarity">
    <text evidence="1 2">Belongs to the enoyl-CoA hydratase/isomerase family.</text>
</comment>
<evidence type="ECO:0000256" key="2">
    <source>
        <dbReference type="RuleBase" id="RU003707"/>
    </source>
</evidence>
<evidence type="ECO:0000256" key="1">
    <source>
        <dbReference type="ARBA" id="ARBA00005254"/>
    </source>
</evidence>
<name>A0A2T2Y9M3_9BACT</name>
<dbReference type="InterPro" id="IPR051683">
    <property type="entry name" value="Enoyl-CoA_Hydratase/Isomerase"/>
</dbReference>
<dbReference type="Proteomes" id="UP000240357">
    <property type="component" value="Unassembled WGS sequence"/>
</dbReference>
<gene>
    <name evidence="3" type="ORF">AHMF7605_01100</name>
</gene>
<dbReference type="Gene3D" id="3.90.226.10">
    <property type="entry name" value="2-enoyl-CoA Hydratase, Chain A, domain 1"/>
    <property type="match status" value="1"/>
</dbReference>
<dbReference type="CDD" id="cd06558">
    <property type="entry name" value="crotonase-like"/>
    <property type="match status" value="1"/>
</dbReference>
<dbReference type="GO" id="GO:0003824">
    <property type="term" value="F:catalytic activity"/>
    <property type="evidence" value="ECO:0007669"/>
    <property type="project" value="InterPro"/>
</dbReference>
<dbReference type="EMBL" id="PYFT01000001">
    <property type="protein sequence ID" value="PSR52215.1"/>
    <property type="molecule type" value="Genomic_DNA"/>
</dbReference>
<proteinExistence type="inferred from homology"/>
<keyword evidence="4" id="KW-1185">Reference proteome</keyword>
<dbReference type="PANTHER" id="PTHR42964:SF1">
    <property type="entry name" value="POLYKETIDE BIOSYNTHESIS ENOYL-COA HYDRATASE PKSH-RELATED"/>
    <property type="match status" value="1"/>
</dbReference>
<dbReference type="InterPro" id="IPR001753">
    <property type="entry name" value="Enoyl-CoA_hydra/iso"/>
</dbReference>
<dbReference type="InterPro" id="IPR029045">
    <property type="entry name" value="ClpP/crotonase-like_dom_sf"/>
</dbReference>
<dbReference type="AlphaFoldDB" id="A0A2T2Y9M3"/>
<accession>A0A2T2Y9M3</accession>
<dbReference type="InterPro" id="IPR014748">
    <property type="entry name" value="Enoyl-CoA_hydra_C"/>
</dbReference>
<dbReference type="PANTHER" id="PTHR42964">
    <property type="entry name" value="ENOYL-COA HYDRATASE"/>
    <property type="match status" value="1"/>
</dbReference>
<comment type="caution">
    <text evidence="3">The sequence shown here is derived from an EMBL/GenBank/DDBJ whole genome shotgun (WGS) entry which is preliminary data.</text>
</comment>
<organism evidence="3 4">
    <name type="scientific">Adhaeribacter arboris</name>
    <dbReference type="NCBI Taxonomy" id="2072846"/>
    <lineage>
        <taxon>Bacteria</taxon>
        <taxon>Pseudomonadati</taxon>
        <taxon>Bacteroidota</taxon>
        <taxon>Cytophagia</taxon>
        <taxon>Cytophagales</taxon>
        <taxon>Hymenobacteraceae</taxon>
        <taxon>Adhaeribacter</taxon>
    </lineage>
</organism>
<dbReference type="OrthoDB" id="9775794at2"/>
<evidence type="ECO:0000313" key="3">
    <source>
        <dbReference type="EMBL" id="PSR52215.1"/>
    </source>
</evidence>
<dbReference type="Pfam" id="PF00378">
    <property type="entry name" value="ECH_1"/>
    <property type="match status" value="1"/>
</dbReference>
<protein>
    <submittedName>
        <fullName evidence="3">Methylglutaconyl-CoA hydratase</fullName>
    </submittedName>
</protein>